<accession>A0A934WUF7</accession>
<dbReference type="Proteomes" id="UP000633365">
    <property type="component" value="Unassembled WGS sequence"/>
</dbReference>
<protein>
    <submittedName>
        <fullName evidence="3">Uncharacterized protein</fullName>
    </submittedName>
</protein>
<sequence>MMKKISDERLDKMLTAYCEADCEQTFTYDPEKKREKIVPFVHYRKQLIAAASLVLVSVLSLILYFSFGNINNTPLTVAPFSQKTITPSSTEGGGGGDPDRQDNTAPTESKSFLQRIHDFFFPDDAEDASNGTSPTEKGSASADNPSLRRNPSTIPSATQPSDSPIDDPPKATEAGDPTPITETPTEPDDPPYVPPTIPMDPPWYDPEPTDPPDEGDEPGFSVPTEGGGMIPLPPPEIYARFDSLLMAEATDVYCKVYSRSGLIGSTDLYDRSHEAAILGIAPLYTDVLYRVPDGLINTPGDYTFIFYDQNGNELARVQEYCE</sequence>
<comment type="caution">
    <text evidence="3">The sequence shown here is derived from an EMBL/GenBank/DDBJ whole genome shotgun (WGS) entry which is preliminary data.</text>
</comment>
<feature type="compositionally biased region" description="Acidic residues" evidence="1">
    <location>
        <begin position="207"/>
        <end position="217"/>
    </location>
</feature>
<keyword evidence="2" id="KW-1133">Transmembrane helix</keyword>
<evidence type="ECO:0000313" key="4">
    <source>
        <dbReference type="Proteomes" id="UP000633365"/>
    </source>
</evidence>
<keyword evidence="4" id="KW-1185">Reference proteome</keyword>
<evidence type="ECO:0000256" key="1">
    <source>
        <dbReference type="SAM" id="MobiDB-lite"/>
    </source>
</evidence>
<reference evidence="3" key="1">
    <citation type="submission" date="2021-01" db="EMBL/GenBank/DDBJ databases">
        <title>Genome public.</title>
        <authorList>
            <person name="Liu C."/>
            <person name="Sun Q."/>
        </authorList>
    </citation>
    <scope>NUCLEOTIDE SEQUENCE</scope>
    <source>
        <strain evidence="3">M6</strain>
    </source>
</reference>
<keyword evidence="2" id="KW-0472">Membrane</keyword>
<evidence type="ECO:0000256" key="2">
    <source>
        <dbReference type="SAM" id="Phobius"/>
    </source>
</evidence>
<feature type="region of interest" description="Disordered" evidence="1">
    <location>
        <begin position="123"/>
        <end position="227"/>
    </location>
</feature>
<feature type="compositionally biased region" description="Polar residues" evidence="1">
    <location>
        <begin position="129"/>
        <end position="162"/>
    </location>
</feature>
<evidence type="ECO:0000313" key="3">
    <source>
        <dbReference type="EMBL" id="MBK6090131.1"/>
    </source>
</evidence>
<name>A0A934WUF7_9FIRM</name>
<feature type="region of interest" description="Disordered" evidence="1">
    <location>
        <begin position="84"/>
        <end position="106"/>
    </location>
</feature>
<dbReference type="RefSeq" id="WP_207752215.1">
    <property type="nucleotide sequence ID" value="NZ_JAEQMG010000180.1"/>
</dbReference>
<dbReference type="AlphaFoldDB" id="A0A934WUF7"/>
<feature type="compositionally biased region" description="Pro residues" evidence="1">
    <location>
        <begin position="190"/>
        <end position="205"/>
    </location>
</feature>
<organism evidence="3 4">
    <name type="scientific">Ruminococcus difficilis</name>
    <dbReference type="NCBI Taxonomy" id="2763069"/>
    <lineage>
        <taxon>Bacteria</taxon>
        <taxon>Bacillati</taxon>
        <taxon>Bacillota</taxon>
        <taxon>Clostridia</taxon>
        <taxon>Eubacteriales</taxon>
        <taxon>Oscillospiraceae</taxon>
        <taxon>Ruminococcus</taxon>
    </lineage>
</organism>
<proteinExistence type="predicted"/>
<feature type="transmembrane region" description="Helical" evidence="2">
    <location>
        <begin position="47"/>
        <end position="67"/>
    </location>
</feature>
<gene>
    <name evidence="3" type="ORF">JKK62_16025</name>
</gene>
<keyword evidence="2" id="KW-0812">Transmembrane</keyword>
<dbReference type="EMBL" id="JAEQMG010000180">
    <property type="protein sequence ID" value="MBK6090131.1"/>
    <property type="molecule type" value="Genomic_DNA"/>
</dbReference>